<dbReference type="AlphaFoldDB" id="A0A1R3IS09"/>
<reference evidence="1 2" key="1">
    <citation type="submission" date="2013-09" db="EMBL/GenBank/DDBJ databases">
        <title>Corchorus capsularis genome sequencing.</title>
        <authorList>
            <person name="Alam M."/>
            <person name="Haque M.S."/>
            <person name="Islam M.S."/>
            <person name="Emdad E.M."/>
            <person name="Islam M.M."/>
            <person name="Ahmed B."/>
            <person name="Halim A."/>
            <person name="Hossen Q.M.M."/>
            <person name="Hossain M.Z."/>
            <person name="Ahmed R."/>
            <person name="Khan M.M."/>
            <person name="Islam R."/>
            <person name="Rashid M.M."/>
            <person name="Khan S.A."/>
            <person name="Rahman M.S."/>
            <person name="Alam M."/>
        </authorList>
    </citation>
    <scope>NUCLEOTIDE SEQUENCE [LARGE SCALE GENOMIC DNA]</scope>
    <source>
        <strain evidence="2">cv. CVL-1</strain>
        <tissue evidence="1">Whole seedling</tissue>
    </source>
</reference>
<organism evidence="1 2">
    <name type="scientific">Corchorus capsularis</name>
    <name type="common">Jute</name>
    <dbReference type="NCBI Taxonomy" id="210143"/>
    <lineage>
        <taxon>Eukaryota</taxon>
        <taxon>Viridiplantae</taxon>
        <taxon>Streptophyta</taxon>
        <taxon>Embryophyta</taxon>
        <taxon>Tracheophyta</taxon>
        <taxon>Spermatophyta</taxon>
        <taxon>Magnoliopsida</taxon>
        <taxon>eudicotyledons</taxon>
        <taxon>Gunneridae</taxon>
        <taxon>Pentapetalae</taxon>
        <taxon>rosids</taxon>
        <taxon>malvids</taxon>
        <taxon>Malvales</taxon>
        <taxon>Malvaceae</taxon>
        <taxon>Grewioideae</taxon>
        <taxon>Apeibeae</taxon>
        <taxon>Corchorus</taxon>
    </lineage>
</organism>
<evidence type="ECO:0000313" key="1">
    <source>
        <dbReference type="EMBL" id="OMO85354.1"/>
    </source>
</evidence>
<proteinExistence type="predicted"/>
<dbReference type="Gramene" id="OMO85354">
    <property type="protein sequence ID" value="OMO85354"/>
    <property type="gene ID" value="CCACVL1_10249"/>
</dbReference>
<comment type="caution">
    <text evidence="1">The sequence shown here is derived from an EMBL/GenBank/DDBJ whole genome shotgun (WGS) entry which is preliminary data.</text>
</comment>
<sequence length="22" mass="2610">MDDYRYMETFGMENDCEDGQCG</sequence>
<dbReference type="Proteomes" id="UP000188268">
    <property type="component" value="Unassembled WGS sequence"/>
</dbReference>
<gene>
    <name evidence="1" type="ORF">CCACVL1_10249</name>
</gene>
<evidence type="ECO:0000313" key="2">
    <source>
        <dbReference type="Proteomes" id="UP000188268"/>
    </source>
</evidence>
<protein>
    <submittedName>
        <fullName evidence="1">Uncharacterized protein</fullName>
    </submittedName>
</protein>
<keyword evidence="2" id="KW-1185">Reference proteome</keyword>
<accession>A0A1R3IS09</accession>
<dbReference type="EMBL" id="AWWV01009610">
    <property type="protein sequence ID" value="OMO85354.1"/>
    <property type="molecule type" value="Genomic_DNA"/>
</dbReference>
<name>A0A1R3IS09_COCAP</name>